<protein>
    <submittedName>
        <fullName evidence="1">Uncharacterized protein</fullName>
    </submittedName>
</protein>
<name>A0A3Q7HNP0_SOLLC</name>
<reference evidence="1" key="2">
    <citation type="submission" date="2019-01" db="UniProtKB">
        <authorList>
            <consortium name="EnsemblPlants"/>
        </authorList>
    </citation>
    <scope>IDENTIFICATION</scope>
    <source>
        <strain evidence="1">cv. Heinz 1706</strain>
    </source>
</reference>
<accession>A0A3Q7HNP0</accession>
<evidence type="ECO:0000313" key="1">
    <source>
        <dbReference type="EnsemblPlants" id="Solyc08g045750.1.1.1"/>
    </source>
</evidence>
<proteinExistence type="predicted"/>
<keyword evidence="2" id="KW-1185">Reference proteome</keyword>
<dbReference type="AlphaFoldDB" id="A0A3Q7HNP0"/>
<dbReference type="EnsemblPlants" id="Solyc08g045750.1.1">
    <property type="protein sequence ID" value="Solyc08g045750.1.1.1"/>
    <property type="gene ID" value="Solyc08g045750.1"/>
</dbReference>
<dbReference type="Proteomes" id="UP000004994">
    <property type="component" value="Chromosome 8"/>
</dbReference>
<dbReference type="InParanoid" id="A0A3Q7HNP0"/>
<dbReference type="PaxDb" id="4081-Solyc08g045750.1.1"/>
<evidence type="ECO:0000313" key="2">
    <source>
        <dbReference type="Proteomes" id="UP000004994"/>
    </source>
</evidence>
<reference evidence="1" key="1">
    <citation type="journal article" date="2012" name="Nature">
        <title>The tomato genome sequence provides insights into fleshy fruit evolution.</title>
        <authorList>
            <consortium name="Tomato Genome Consortium"/>
        </authorList>
    </citation>
    <scope>NUCLEOTIDE SEQUENCE [LARGE SCALE GENOMIC DNA]</scope>
    <source>
        <strain evidence="1">cv. Heinz 1706</strain>
    </source>
</reference>
<dbReference type="Gramene" id="Solyc08g045750.1.1">
    <property type="protein sequence ID" value="Solyc08g045750.1.1.1"/>
    <property type="gene ID" value="Solyc08g045750.1"/>
</dbReference>
<sequence length="56" mass="6345">MCACCSASSGSRGLGGSVDLLDHYKLRKHLDFYASDHYHPLYLRQNTIGVWWGTEK</sequence>
<organism evidence="1">
    <name type="scientific">Solanum lycopersicum</name>
    <name type="common">Tomato</name>
    <name type="synonym">Lycopersicon esculentum</name>
    <dbReference type="NCBI Taxonomy" id="4081"/>
    <lineage>
        <taxon>Eukaryota</taxon>
        <taxon>Viridiplantae</taxon>
        <taxon>Streptophyta</taxon>
        <taxon>Embryophyta</taxon>
        <taxon>Tracheophyta</taxon>
        <taxon>Spermatophyta</taxon>
        <taxon>Magnoliopsida</taxon>
        <taxon>eudicotyledons</taxon>
        <taxon>Gunneridae</taxon>
        <taxon>Pentapetalae</taxon>
        <taxon>asterids</taxon>
        <taxon>lamiids</taxon>
        <taxon>Solanales</taxon>
        <taxon>Solanaceae</taxon>
        <taxon>Solanoideae</taxon>
        <taxon>Solaneae</taxon>
        <taxon>Solanum</taxon>
        <taxon>Solanum subgen. Lycopersicon</taxon>
    </lineage>
</organism>